<dbReference type="InterPro" id="IPR043502">
    <property type="entry name" value="DNA/RNA_pol_sf"/>
</dbReference>
<dbReference type="InterPro" id="IPR041577">
    <property type="entry name" value="RT_RNaseH_2"/>
</dbReference>
<sequence>MMPPPGFSTSPQIQNNTTSERSPMITTVFAATTPENTPFAYRASISTNPNPMINLRTELEYFSRDYDEEREMEPIPDPNQEATTTRQPRSLVVRRQRERVVGFEGTPNREGSRIGRNAEGIRPSEIEAEKRGVNLPSLLAAHLGKNKSGQPLRSSLTFVQGGSVTPFVRWIEDYLSDGLKMPSHIGSYNEKGDPDNFLHLFEGAIFMQKWLMPVSCHMFTYTLKDSARIWWNGQKPSSILNYEDLKAKFRSHFSQQKNLTKTHLVVHNINQREGKILKDQGHPLGTITEDRKAGIGGSNSSAPVVIKAKVFGREVKWVHMDSGSSCEVIYEHFFMQLKLSIRASKDVNAEDVNRSFHHSRGHQIPHHQRDWYGIFDNESDKGMKKSNIPKISKQGLPDQIGRNLEAYVDDMVIKSTFKEEMLADIKETFEKFRSINMKLNPKKCSFGVKEGPFLGHLITMQGIRVNPSKGDERPHPFFKVLKSCTDKKNIQWTQEEKASLQEMKKFGEILPTLTAPIQGKILMMYLAASIESRNAALFAKREEEHVPIYFVSRVLQGAELNYSRIEKLILALVHEARKL</sequence>
<dbReference type="Pfam" id="PF03732">
    <property type="entry name" value="Retrotrans_gag"/>
    <property type="match status" value="1"/>
</dbReference>
<feature type="compositionally biased region" description="Polar residues" evidence="2">
    <location>
        <begin position="7"/>
        <end position="22"/>
    </location>
</feature>
<keyword evidence="6" id="KW-0695">RNA-directed DNA polymerase</keyword>
<evidence type="ECO:0000256" key="1">
    <source>
        <dbReference type="ARBA" id="ARBA00023268"/>
    </source>
</evidence>
<proteinExistence type="predicted"/>
<dbReference type="EMBL" id="BKCJ010167467">
    <property type="protein sequence ID" value="GEY30322.1"/>
    <property type="molecule type" value="Genomic_DNA"/>
</dbReference>
<keyword evidence="6" id="KW-0808">Transferase</keyword>
<dbReference type="PANTHER" id="PTHR37984:SF5">
    <property type="entry name" value="PROTEIN NYNRIN-LIKE"/>
    <property type="match status" value="1"/>
</dbReference>
<accession>A0A699HJW6</accession>
<feature type="domain" description="Reverse transcriptase/retrotransposon-derived protein RNase H-like" evidence="5">
    <location>
        <begin position="492"/>
        <end position="578"/>
    </location>
</feature>
<feature type="domain" description="Retrotransposon gag" evidence="4">
    <location>
        <begin position="218"/>
        <end position="273"/>
    </location>
</feature>
<dbReference type="InterPro" id="IPR005162">
    <property type="entry name" value="Retrotrans_gag_dom"/>
</dbReference>
<dbReference type="Pfam" id="PF17919">
    <property type="entry name" value="RT_RNaseH_2"/>
    <property type="match status" value="1"/>
</dbReference>
<feature type="region of interest" description="Disordered" evidence="2">
    <location>
        <begin position="1"/>
        <end position="22"/>
    </location>
</feature>
<reference evidence="6" key="1">
    <citation type="journal article" date="2019" name="Sci. Rep.">
        <title>Draft genome of Tanacetum cinerariifolium, the natural source of mosquito coil.</title>
        <authorList>
            <person name="Yamashiro T."/>
            <person name="Shiraishi A."/>
            <person name="Satake H."/>
            <person name="Nakayama K."/>
        </authorList>
    </citation>
    <scope>NUCLEOTIDE SEQUENCE</scope>
</reference>
<feature type="domain" description="Reverse transcriptase" evidence="3">
    <location>
        <begin position="397"/>
        <end position="456"/>
    </location>
</feature>
<evidence type="ECO:0000256" key="2">
    <source>
        <dbReference type="SAM" id="MobiDB-lite"/>
    </source>
</evidence>
<dbReference type="GO" id="GO:0003964">
    <property type="term" value="F:RNA-directed DNA polymerase activity"/>
    <property type="evidence" value="ECO:0007669"/>
    <property type="project" value="UniProtKB-KW"/>
</dbReference>
<protein>
    <submittedName>
        <fullName evidence="6">Reverse transcriptase domain-containing protein</fullName>
    </submittedName>
</protein>
<evidence type="ECO:0000259" key="5">
    <source>
        <dbReference type="Pfam" id="PF17919"/>
    </source>
</evidence>
<evidence type="ECO:0000313" key="6">
    <source>
        <dbReference type="EMBL" id="GEY30322.1"/>
    </source>
</evidence>
<organism evidence="6">
    <name type="scientific">Tanacetum cinerariifolium</name>
    <name type="common">Dalmatian daisy</name>
    <name type="synonym">Chrysanthemum cinerariifolium</name>
    <dbReference type="NCBI Taxonomy" id="118510"/>
    <lineage>
        <taxon>Eukaryota</taxon>
        <taxon>Viridiplantae</taxon>
        <taxon>Streptophyta</taxon>
        <taxon>Embryophyta</taxon>
        <taxon>Tracheophyta</taxon>
        <taxon>Spermatophyta</taxon>
        <taxon>Magnoliopsida</taxon>
        <taxon>eudicotyledons</taxon>
        <taxon>Gunneridae</taxon>
        <taxon>Pentapetalae</taxon>
        <taxon>asterids</taxon>
        <taxon>campanulids</taxon>
        <taxon>Asterales</taxon>
        <taxon>Asteraceae</taxon>
        <taxon>Asteroideae</taxon>
        <taxon>Anthemideae</taxon>
        <taxon>Anthemidinae</taxon>
        <taxon>Tanacetum</taxon>
    </lineage>
</organism>
<dbReference type="InterPro" id="IPR043128">
    <property type="entry name" value="Rev_trsase/Diguanyl_cyclase"/>
</dbReference>
<feature type="region of interest" description="Disordered" evidence="2">
    <location>
        <begin position="68"/>
        <end position="89"/>
    </location>
</feature>
<dbReference type="PANTHER" id="PTHR37984">
    <property type="entry name" value="PROTEIN CBG26694"/>
    <property type="match status" value="1"/>
</dbReference>
<dbReference type="InterPro" id="IPR050951">
    <property type="entry name" value="Retrovirus_Pol_polyprotein"/>
</dbReference>
<dbReference type="AlphaFoldDB" id="A0A699HJW6"/>
<keyword evidence="1" id="KW-0511">Multifunctional enzyme</keyword>
<evidence type="ECO:0000259" key="3">
    <source>
        <dbReference type="Pfam" id="PF00078"/>
    </source>
</evidence>
<comment type="caution">
    <text evidence="6">The sequence shown here is derived from an EMBL/GenBank/DDBJ whole genome shotgun (WGS) entry which is preliminary data.</text>
</comment>
<dbReference type="Pfam" id="PF00078">
    <property type="entry name" value="RVT_1"/>
    <property type="match status" value="1"/>
</dbReference>
<gene>
    <name evidence="6" type="ORF">Tci_402296</name>
</gene>
<evidence type="ECO:0000259" key="4">
    <source>
        <dbReference type="Pfam" id="PF03732"/>
    </source>
</evidence>
<dbReference type="SUPFAM" id="SSF56672">
    <property type="entry name" value="DNA/RNA polymerases"/>
    <property type="match status" value="1"/>
</dbReference>
<dbReference type="Gene3D" id="3.30.70.270">
    <property type="match status" value="1"/>
</dbReference>
<name>A0A699HJW6_TANCI</name>
<keyword evidence="6" id="KW-0548">Nucleotidyltransferase</keyword>
<dbReference type="InterPro" id="IPR000477">
    <property type="entry name" value="RT_dom"/>
</dbReference>